<dbReference type="AlphaFoldDB" id="A0A392MA59"/>
<dbReference type="EMBL" id="LXQA010006643">
    <property type="protein sequence ID" value="MCH84326.1"/>
    <property type="molecule type" value="Genomic_DNA"/>
</dbReference>
<evidence type="ECO:0000313" key="1">
    <source>
        <dbReference type="EMBL" id="MCH84326.1"/>
    </source>
</evidence>
<evidence type="ECO:0000313" key="2">
    <source>
        <dbReference type="Proteomes" id="UP000265520"/>
    </source>
</evidence>
<comment type="caution">
    <text evidence="1">The sequence shown here is derived from an EMBL/GenBank/DDBJ whole genome shotgun (WGS) entry which is preliminary data.</text>
</comment>
<dbReference type="Proteomes" id="UP000265520">
    <property type="component" value="Unassembled WGS sequence"/>
</dbReference>
<sequence length="155" mass="16318">VRAAQAHILHNVGLNPPLHSLQNEGVGGCIASTPNAAIRRLATDRNEDGISNTPPYAQIGTNSTLTKIGSYGEGCPGFISTTWDISRGNVGLNPPLHTQNSEGVGGCNESSPNAAIRRLGLPSVKAEFPTYIVRPGINDRPIINVDELGVGTLWD</sequence>
<dbReference type="GO" id="GO:0016301">
    <property type="term" value="F:kinase activity"/>
    <property type="evidence" value="ECO:0007669"/>
    <property type="project" value="UniProtKB-KW"/>
</dbReference>
<protein>
    <submittedName>
        <fullName evidence="1">Receptor-like protein kinase</fullName>
    </submittedName>
</protein>
<reference evidence="1 2" key="1">
    <citation type="journal article" date="2018" name="Front. Plant Sci.">
        <title>Red Clover (Trifolium pratense) and Zigzag Clover (T. medium) - A Picture of Genomic Similarities and Differences.</title>
        <authorList>
            <person name="Dluhosova J."/>
            <person name="Istvanek J."/>
            <person name="Nedelnik J."/>
            <person name="Repkova J."/>
        </authorList>
    </citation>
    <scope>NUCLEOTIDE SEQUENCE [LARGE SCALE GENOMIC DNA]</scope>
    <source>
        <strain evidence="2">cv. 10/8</strain>
        <tissue evidence="1">Leaf</tissue>
    </source>
</reference>
<gene>
    <name evidence="1" type="ORF">A2U01_0005157</name>
</gene>
<organism evidence="1 2">
    <name type="scientific">Trifolium medium</name>
    <dbReference type="NCBI Taxonomy" id="97028"/>
    <lineage>
        <taxon>Eukaryota</taxon>
        <taxon>Viridiplantae</taxon>
        <taxon>Streptophyta</taxon>
        <taxon>Embryophyta</taxon>
        <taxon>Tracheophyta</taxon>
        <taxon>Spermatophyta</taxon>
        <taxon>Magnoliopsida</taxon>
        <taxon>eudicotyledons</taxon>
        <taxon>Gunneridae</taxon>
        <taxon>Pentapetalae</taxon>
        <taxon>rosids</taxon>
        <taxon>fabids</taxon>
        <taxon>Fabales</taxon>
        <taxon>Fabaceae</taxon>
        <taxon>Papilionoideae</taxon>
        <taxon>50 kb inversion clade</taxon>
        <taxon>NPAAA clade</taxon>
        <taxon>Hologalegina</taxon>
        <taxon>IRL clade</taxon>
        <taxon>Trifolieae</taxon>
        <taxon>Trifolium</taxon>
    </lineage>
</organism>
<keyword evidence="1" id="KW-0418">Kinase</keyword>
<feature type="non-terminal residue" evidence="1">
    <location>
        <position position="1"/>
    </location>
</feature>
<name>A0A392MA59_9FABA</name>
<keyword evidence="1" id="KW-0675">Receptor</keyword>
<keyword evidence="1" id="KW-0808">Transferase</keyword>
<keyword evidence="2" id="KW-1185">Reference proteome</keyword>
<proteinExistence type="predicted"/>
<accession>A0A392MA59</accession>